<feature type="signal peptide" evidence="1">
    <location>
        <begin position="1"/>
        <end position="23"/>
    </location>
</feature>
<name>A0ABX0L638_9NEIS</name>
<organism evidence="2 3">
    <name type="scientific">Chromobacterium fluminis</name>
    <dbReference type="NCBI Taxonomy" id="3044269"/>
    <lineage>
        <taxon>Bacteria</taxon>
        <taxon>Pseudomonadati</taxon>
        <taxon>Pseudomonadota</taxon>
        <taxon>Betaproteobacteria</taxon>
        <taxon>Neisseriales</taxon>
        <taxon>Chromobacteriaceae</taxon>
        <taxon>Chromobacterium</taxon>
    </lineage>
</organism>
<evidence type="ECO:0000256" key="1">
    <source>
        <dbReference type="SAM" id="SignalP"/>
    </source>
</evidence>
<dbReference type="EMBL" id="JAAOMA010000004">
    <property type="protein sequence ID" value="NHR04533.1"/>
    <property type="molecule type" value="Genomic_DNA"/>
</dbReference>
<reference evidence="2 3" key="1">
    <citation type="submission" date="2020-03" db="EMBL/GenBank/DDBJ databases">
        <title>Draft genome sequence of environmentally isolated cultures.</title>
        <authorList>
            <person name="Wilson H.S."/>
            <person name="De Leon M.E."/>
        </authorList>
    </citation>
    <scope>NUCLEOTIDE SEQUENCE [LARGE SCALE GENOMIC DNA]</scope>
    <source>
        <strain evidence="2 3">HSC-31F16</strain>
    </source>
</reference>
<keyword evidence="3" id="KW-1185">Reference proteome</keyword>
<gene>
    <name evidence="2" type="ORF">HA052_04920</name>
</gene>
<evidence type="ECO:0000313" key="2">
    <source>
        <dbReference type="EMBL" id="NHR04533.1"/>
    </source>
</evidence>
<evidence type="ECO:0008006" key="4">
    <source>
        <dbReference type="Google" id="ProtNLM"/>
    </source>
</evidence>
<dbReference type="RefSeq" id="WP_166451043.1">
    <property type="nucleotide sequence ID" value="NZ_JAAOMA010000004.1"/>
</dbReference>
<accession>A0ABX0L638</accession>
<dbReference type="Proteomes" id="UP001515641">
    <property type="component" value="Unassembled WGS sequence"/>
</dbReference>
<sequence length="248" mass="27219">MRKLHFKHVIALAIFAMSFQSPAGSVGGTGGSTEVTQLLNNLELVQNTINTTKTVMQEIRQVEILVQQAKSLSIDDLKNIGRDAAIDAVGLTGFKNSVTTLMGDLQNSKQAAENIFRDMSLKGLTPTQYVDQIARNHGKARQNIQSLLQDVNQSISSVGDTYKQVQAYQDRIPATEGVQQSMQLLNSQINTMLVQNAKMQQSVAANLNSTAAVEAQKNVNKEASDDAYARFVDQRRRDADTFKNSLSN</sequence>
<proteinExistence type="predicted"/>
<evidence type="ECO:0000313" key="3">
    <source>
        <dbReference type="Proteomes" id="UP001515641"/>
    </source>
</evidence>
<feature type="chain" id="PRO_5045460624" description="Conjugal transfer protein TrbJ" evidence="1">
    <location>
        <begin position="24"/>
        <end position="248"/>
    </location>
</feature>
<protein>
    <recommendedName>
        <fullName evidence="4">Conjugal transfer protein TrbJ</fullName>
    </recommendedName>
</protein>
<keyword evidence="1" id="KW-0732">Signal</keyword>
<comment type="caution">
    <text evidence="2">The sequence shown here is derived from an EMBL/GenBank/DDBJ whole genome shotgun (WGS) entry which is preliminary data.</text>
</comment>